<feature type="region of interest" description="Disordered" evidence="2">
    <location>
        <begin position="309"/>
        <end position="393"/>
    </location>
</feature>
<evidence type="ECO:0000256" key="1">
    <source>
        <dbReference type="ARBA" id="ARBA00007503"/>
    </source>
</evidence>
<accession>A0A151I0I3</accession>
<dbReference type="STRING" id="520822.A0A151I0I3"/>
<dbReference type="Pfam" id="PF14438">
    <property type="entry name" value="SM-ATX"/>
    <property type="match status" value="1"/>
</dbReference>
<feature type="compositionally biased region" description="Polar residues" evidence="2">
    <location>
        <begin position="657"/>
        <end position="666"/>
    </location>
</feature>
<feature type="compositionally biased region" description="Polar residues" evidence="2">
    <location>
        <begin position="557"/>
        <end position="567"/>
    </location>
</feature>
<dbReference type="GO" id="GO:0010494">
    <property type="term" value="C:cytoplasmic stress granule"/>
    <property type="evidence" value="ECO:0007669"/>
    <property type="project" value="TreeGrafter"/>
</dbReference>
<dbReference type="InterPro" id="IPR045117">
    <property type="entry name" value="ATXN2-like"/>
</dbReference>
<dbReference type="GO" id="GO:0003729">
    <property type="term" value="F:mRNA binding"/>
    <property type="evidence" value="ECO:0007669"/>
    <property type="project" value="TreeGrafter"/>
</dbReference>
<dbReference type="Pfam" id="PF06741">
    <property type="entry name" value="LsmAD"/>
    <property type="match status" value="1"/>
</dbReference>
<dbReference type="PANTHER" id="PTHR12854:SF7">
    <property type="entry name" value="ATAXIN-2 HOMOLOG"/>
    <property type="match status" value="1"/>
</dbReference>
<evidence type="ECO:0000259" key="3">
    <source>
        <dbReference type="SMART" id="SM01272"/>
    </source>
</evidence>
<feature type="compositionally biased region" description="Basic and acidic residues" evidence="2">
    <location>
        <begin position="536"/>
        <end position="545"/>
    </location>
</feature>
<dbReference type="InterPro" id="IPR009604">
    <property type="entry name" value="LsmAD_domain"/>
</dbReference>
<reference evidence="4 5" key="1">
    <citation type="submission" date="2015-09" db="EMBL/GenBank/DDBJ databases">
        <title>Atta colombica WGS genome.</title>
        <authorList>
            <person name="Nygaard S."/>
            <person name="Hu H."/>
            <person name="Boomsma J."/>
            <person name="Zhang G."/>
        </authorList>
    </citation>
    <scope>NUCLEOTIDE SEQUENCE [LARGE SCALE GENOMIC DNA]</scope>
    <source>
        <strain evidence="4">Treedump-2</strain>
        <tissue evidence="4">Whole body</tissue>
    </source>
</reference>
<feature type="compositionally biased region" description="Polar residues" evidence="2">
    <location>
        <begin position="63"/>
        <end position="81"/>
    </location>
</feature>
<feature type="compositionally biased region" description="Polar residues" evidence="2">
    <location>
        <begin position="453"/>
        <end position="469"/>
    </location>
</feature>
<evidence type="ECO:0000313" key="5">
    <source>
        <dbReference type="Proteomes" id="UP000078540"/>
    </source>
</evidence>
<feature type="region of interest" description="Disordered" evidence="2">
    <location>
        <begin position="417"/>
        <end position="719"/>
    </location>
</feature>
<feature type="compositionally biased region" description="Low complexity" evidence="2">
    <location>
        <begin position="585"/>
        <end position="618"/>
    </location>
</feature>
<feature type="region of interest" description="Disordered" evidence="2">
    <location>
        <begin position="802"/>
        <end position="926"/>
    </location>
</feature>
<feature type="compositionally biased region" description="Pro residues" evidence="2">
    <location>
        <begin position="865"/>
        <end position="879"/>
    </location>
</feature>
<sequence>MHPILILQSIAPIQATIVEEHKIFEHPIPVPVPVHGQENGYFRRQAVIGKVVKIPVPTRKQEGLQQTGGRNPSAISQEQSSKMNKKRNRTNNNRYCQSLGFPRQDHNSRSPRARGPQERNVAAEGVYNNAHFMHAVTSHVGNTVQIQTQNGSLFEGVFRTFSSQFDVVLELAHRVEGSGKICVDSVVEKLIFKPQDVVTISAMDVDLDYAIRDTFQTDTAISKFNGLIGEKELEPWDPPTTMNGADLELDGAANGWDVNEMFRKNEQEYGVQTTFEPSLVGYTLQLQRKDTKDYKEQEQKAAEIANEIESQPNHKARLELENGDEEERFAAVTRPTEGKYIPPPLKKKNGNTSKLMRSSEPPSSPGTTSNKNVYSQPPPSTVTMNVPQPSISVGVQPAHTSVQHSVSLNMSMPPNGVVVTYNNPPPPFVPPPTTQSQQVIQQNQSQSQVTPSMPQVNFPSQQQTPPNKINTEKRERPGRQVYQADKAPPAPFPQSNVASSQQQSTHQQHTSLTQQNSVEGQIVIHKSDHRKVPTPRGREEQHSELRQFAAEFKLAESQGSSDSPQISRKQHQHQQDVHSATSMNQPHHQGPHQHTSPQQQSQQQPPSQQHTSPHQHPTVQEEPVTSKPPPGPLQQQQQQQQPPPPPPPSQPAQTPQNTSAVQQSPSEPVVDKITTAFKKSTLNPNAKEFNPNAKPFTPRSPSTPTPSRPHTPQTPQYTGATMPATVVMPAYVTPTAFSQPPTQQVARFRKVPMMQHRAPDIASQMQVAAATGQPLLAPAIHPFQVPYPGQPAYQQMVRMVQAPPPPHMATPYHHHHDSQGPQAPGIQYMGPHTHPHPHVAQQPPSQTPSPANPNQPHTPGAYNPPGTPQPTYPQPPPQGHAPSYPIMCPIIPSHIPSIPPQHMQYLPPQPPPGAQQTIPVILPHNQ</sequence>
<dbReference type="GO" id="GO:0034063">
    <property type="term" value="P:stress granule assembly"/>
    <property type="evidence" value="ECO:0007669"/>
    <property type="project" value="TreeGrafter"/>
</dbReference>
<evidence type="ECO:0000256" key="2">
    <source>
        <dbReference type="SAM" id="MobiDB-lite"/>
    </source>
</evidence>
<organism evidence="4 5">
    <name type="scientific">Atta colombica</name>
    <dbReference type="NCBI Taxonomy" id="520822"/>
    <lineage>
        <taxon>Eukaryota</taxon>
        <taxon>Metazoa</taxon>
        <taxon>Ecdysozoa</taxon>
        <taxon>Arthropoda</taxon>
        <taxon>Hexapoda</taxon>
        <taxon>Insecta</taxon>
        <taxon>Pterygota</taxon>
        <taxon>Neoptera</taxon>
        <taxon>Endopterygota</taxon>
        <taxon>Hymenoptera</taxon>
        <taxon>Apocrita</taxon>
        <taxon>Aculeata</taxon>
        <taxon>Formicoidea</taxon>
        <taxon>Formicidae</taxon>
        <taxon>Myrmicinae</taxon>
        <taxon>Atta</taxon>
    </lineage>
</organism>
<name>A0A151I0I3_9HYME</name>
<dbReference type="EMBL" id="KQ976606">
    <property type="protein sequence ID" value="KYM79329.1"/>
    <property type="molecule type" value="Genomic_DNA"/>
</dbReference>
<dbReference type="SMART" id="SM01272">
    <property type="entry name" value="LsmAD"/>
    <property type="match status" value="1"/>
</dbReference>
<feature type="compositionally biased region" description="Pro residues" evidence="2">
    <location>
        <begin position="641"/>
        <end position="650"/>
    </location>
</feature>
<comment type="similarity">
    <text evidence="1">Belongs to the ataxin-2 family.</text>
</comment>
<dbReference type="AlphaFoldDB" id="A0A151I0I3"/>
<keyword evidence="5" id="KW-1185">Reference proteome</keyword>
<dbReference type="InterPro" id="IPR009818">
    <property type="entry name" value="PAM2_motif"/>
</dbReference>
<feature type="compositionally biased region" description="Low complexity" evidence="2">
    <location>
        <begin position="499"/>
        <end position="515"/>
    </location>
</feature>
<protein>
    <submittedName>
        <fullName evidence="4">Ataxin-2 like protein</fullName>
    </submittedName>
</protein>
<feature type="compositionally biased region" description="Low complexity" evidence="2">
    <location>
        <begin position="434"/>
        <end position="452"/>
    </location>
</feature>
<feature type="domain" description="LsmAD" evidence="3">
    <location>
        <begin position="269"/>
        <end position="335"/>
    </location>
</feature>
<proteinExistence type="inferred from homology"/>
<dbReference type="Proteomes" id="UP000078540">
    <property type="component" value="Unassembled WGS sequence"/>
</dbReference>
<gene>
    <name evidence="4" type="ORF">ALC53_10224</name>
</gene>
<dbReference type="PANTHER" id="PTHR12854">
    <property type="entry name" value="ATAXIN 2-RELATED"/>
    <property type="match status" value="1"/>
</dbReference>
<feature type="compositionally biased region" description="Low complexity" evidence="2">
    <location>
        <begin position="880"/>
        <end position="896"/>
    </location>
</feature>
<dbReference type="InterPro" id="IPR025852">
    <property type="entry name" value="SM_dom_ATX"/>
</dbReference>
<feature type="compositionally biased region" description="Pro residues" evidence="2">
    <location>
        <begin position="423"/>
        <end position="433"/>
    </location>
</feature>
<feature type="compositionally biased region" description="Polar residues" evidence="2">
    <location>
        <begin position="366"/>
        <end position="393"/>
    </location>
</feature>
<feature type="region of interest" description="Disordered" evidence="2">
    <location>
        <begin position="59"/>
        <end position="118"/>
    </location>
</feature>
<evidence type="ECO:0000313" key="4">
    <source>
        <dbReference type="EMBL" id="KYM79329.1"/>
    </source>
</evidence>
<feature type="compositionally biased region" description="Polar residues" evidence="2">
    <location>
        <begin position="914"/>
        <end position="926"/>
    </location>
</feature>
<dbReference type="Pfam" id="PF07145">
    <property type="entry name" value="PAM2"/>
    <property type="match status" value="1"/>
</dbReference>